<evidence type="ECO:0000313" key="4">
    <source>
        <dbReference type="EMBL" id="CCV64263.1"/>
    </source>
</evidence>
<keyword evidence="1 2" id="KW-0238">DNA-binding</keyword>
<dbReference type="InterPro" id="IPR009057">
    <property type="entry name" value="Homeodomain-like_sf"/>
</dbReference>
<dbReference type="GO" id="GO:0003677">
    <property type="term" value="F:DNA binding"/>
    <property type="evidence" value="ECO:0007669"/>
    <property type="project" value="UniProtKB-UniRule"/>
</dbReference>
<dbReference type="SUPFAM" id="SSF46689">
    <property type="entry name" value="Homeodomain-like"/>
    <property type="match status" value="1"/>
</dbReference>
<name>U4KKT0_ALTPJ</name>
<organism evidence="4 5">
    <name type="scientific">Alteracholeplasma palmae (strain ATCC 49389 / J233)</name>
    <name type="common">Acholeplasma palmae</name>
    <dbReference type="NCBI Taxonomy" id="1318466"/>
    <lineage>
        <taxon>Bacteria</taxon>
        <taxon>Bacillati</taxon>
        <taxon>Mycoplasmatota</taxon>
        <taxon>Mollicutes</taxon>
        <taxon>Acholeplasmatales</taxon>
        <taxon>Acholeplasmataceae</taxon>
        <taxon>Acholeplasma</taxon>
    </lineage>
</organism>
<protein>
    <submittedName>
        <fullName evidence="4">Transcriptional regulator, TetR family</fullName>
    </submittedName>
</protein>
<evidence type="ECO:0000256" key="2">
    <source>
        <dbReference type="PROSITE-ProRule" id="PRU00335"/>
    </source>
</evidence>
<evidence type="ECO:0000259" key="3">
    <source>
        <dbReference type="PROSITE" id="PS50977"/>
    </source>
</evidence>
<dbReference type="STRING" id="1318466.BN85406860"/>
<dbReference type="Proteomes" id="UP000032740">
    <property type="component" value="Chromosome"/>
</dbReference>
<dbReference type="HOGENOM" id="CLU_069356_30_2_14"/>
<reference evidence="4 5" key="1">
    <citation type="journal article" date="2013" name="J. Mol. Microbiol. Biotechnol.">
        <title>Analysis of the Complete Genomes of Acholeplasma brassicae , A. palmae and A. laidlawii and Their Comparison to the Obligate Parasites from ' Candidatus Phytoplasma'.</title>
        <authorList>
            <person name="Kube M."/>
            <person name="Siewert C."/>
            <person name="Migdoll A.M."/>
            <person name="Duduk B."/>
            <person name="Holz S."/>
            <person name="Rabus R."/>
            <person name="Seemuller E."/>
            <person name="Mitrovic J."/>
            <person name="Muller I."/>
            <person name="Buttner C."/>
            <person name="Reinhardt R."/>
        </authorList>
    </citation>
    <scope>NUCLEOTIDE SEQUENCE [LARGE SCALE GENOMIC DNA]</scope>
    <source>
        <strain evidence="4 5">J233</strain>
    </source>
</reference>
<feature type="DNA-binding region" description="H-T-H motif" evidence="2">
    <location>
        <begin position="32"/>
        <end position="51"/>
    </location>
</feature>
<evidence type="ECO:0000256" key="1">
    <source>
        <dbReference type="ARBA" id="ARBA00023125"/>
    </source>
</evidence>
<accession>U4KKT0</accession>
<dbReference type="OrthoDB" id="388723at2"/>
<dbReference type="InterPro" id="IPR001647">
    <property type="entry name" value="HTH_TetR"/>
</dbReference>
<keyword evidence="5" id="KW-1185">Reference proteome</keyword>
<gene>
    <name evidence="4" type="ORF">BN85406860</name>
</gene>
<dbReference type="PANTHER" id="PTHR43479:SF11">
    <property type="entry name" value="ACREF_ENVCD OPERON REPRESSOR-RELATED"/>
    <property type="match status" value="1"/>
</dbReference>
<dbReference type="PANTHER" id="PTHR43479">
    <property type="entry name" value="ACREF/ENVCD OPERON REPRESSOR-RELATED"/>
    <property type="match status" value="1"/>
</dbReference>
<dbReference type="Gene3D" id="1.10.357.10">
    <property type="entry name" value="Tetracycline Repressor, domain 2"/>
    <property type="match status" value="1"/>
</dbReference>
<dbReference type="InterPro" id="IPR050624">
    <property type="entry name" value="HTH-type_Tx_Regulator"/>
</dbReference>
<sequence>MGKHIERTLKKRNDILEATKLLLKEKSIHHITIDDIKKRAHVSQVTIYNIFGSKDILITEVLKLHANEAICSVVKILESDCSAYDKLMNYFKFTFNTFTENPYQESIQEYVYSGLNKEIKDYVLNLYQGSYPAMIKLYTSCLEAKLIRPSITMELFFQMCDMYTQIKPKFYASKEQLDNLLESIIKSFA</sequence>
<dbReference type="Pfam" id="PF00440">
    <property type="entry name" value="TetR_N"/>
    <property type="match status" value="1"/>
</dbReference>
<dbReference type="EMBL" id="FO681347">
    <property type="protein sequence ID" value="CCV64263.1"/>
    <property type="molecule type" value="Genomic_DNA"/>
</dbReference>
<dbReference type="AlphaFoldDB" id="U4KKT0"/>
<dbReference type="RefSeq" id="WP_026658538.1">
    <property type="nucleotide sequence ID" value="NC_022538.1"/>
</dbReference>
<dbReference type="PROSITE" id="PS50977">
    <property type="entry name" value="HTH_TETR_2"/>
    <property type="match status" value="1"/>
</dbReference>
<dbReference type="KEGG" id="apal:BN85406860"/>
<evidence type="ECO:0000313" key="5">
    <source>
        <dbReference type="Proteomes" id="UP000032740"/>
    </source>
</evidence>
<feature type="domain" description="HTH tetR-type" evidence="3">
    <location>
        <begin position="9"/>
        <end position="69"/>
    </location>
</feature>
<proteinExistence type="predicted"/>